<feature type="transmembrane region" description="Helical" evidence="7">
    <location>
        <begin position="167"/>
        <end position="189"/>
    </location>
</feature>
<evidence type="ECO:0000256" key="3">
    <source>
        <dbReference type="ARBA" id="ARBA00022475"/>
    </source>
</evidence>
<feature type="transmembrane region" description="Helical" evidence="7">
    <location>
        <begin position="439"/>
        <end position="457"/>
    </location>
</feature>
<keyword evidence="10" id="KW-1185">Reference proteome</keyword>
<dbReference type="PRINTS" id="PR01036">
    <property type="entry name" value="TCRTETB"/>
</dbReference>
<dbReference type="AlphaFoldDB" id="A0A1I2EZB5"/>
<dbReference type="RefSeq" id="WP_177194837.1">
    <property type="nucleotide sequence ID" value="NZ_FONT01000008.1"/>
</dbReference>
<evidence type="ECO:0000313" key="9">
    <source>
        <dbReference type="EMBL" id="SFE98494.1"/>
    </source>
</evidence>
<name>A0A1I2EZB5_9BACI</name>
<feature type="transmembrane region" description="Helical" evidence="7">
    <location>
        <begin position="14"/>
        <end position="39"/>
    </location>
</feature>
<feature type="transmembrane region" description="Helical" evidence="7">
    <location>
        <begin position="227"/>
        <end position="246"/>
    </location>
</feature>
<dbReference type="NCBIfam" id="TIGR00711">
    <property type="entry name" value="efflux_EmrB"/>
    <property type="match status" value="1"/>
</dbReference>
<protein>
    <submittedName>
        <fullName evidence="9">Drug resistance transporter, EmrB/QacA subfamily</fullName>
    </submittedName>
</protein>
<evidence type="ECO:0000313" key="10">
    <source>
        <dbReference type="Proteomes" id="UP000199516"/>
    </source>
</evidence>
<organism evidence="9 10">
    <name type="scientific">Alteribacillus iranensis</name>
    <dbReference type="NCBI Taxonomy" id="930128"/>
    <lineage>
        <taxon>Bacteria</taxon>
        <taxon>Bacillati</taxon>
        <taxon>Bacillota</taxon>
        <taxon>Bacilli</taxon>
        <taxon>Bacillales</taxon>
        <taxon>Bacillaceae</taxon>
        <taxon>Alteribacillus</taxon>
    </lineage>
</organism>
<feature type="transmembrane region" description="Helical" evidence="7">
    <location>
        <begin position="109"/>
        <end position="129"/>
    </location>
</feature>
<dbReference type="InterPro" id="IPR036259">
    <property type="entry name" value="MFS_trans_sf"/>
</dbReference>
<feature type="transmembrane region" description="Helical" evidence="7">
    <location>
        <begin position="357"/>
        <end position="379"/>
    </location>
</feature>
<dbReference type="Gene3D" id="1.20.1720.10">
    <property type="entry name" value="Multidrug resistance protein D"/>
    <property type="match status" value="1"/>
</dbReference>
<dbReference type="Pfam" id="PF07690">
    <property type="entry name" value="MFS_1"/>
    <property type="match status" value="1"/>
</dbReference>
<evidence type="ECO:0000259" key="8">
    <source>
        <dbReference type="PROSITE" id="PS50850"/>
    </source>
</evidence>
<dbReference type="InterPro" id="IPR011701">
    <property type="entry name" value="MFS"/>
</dbReference>
<evidence type="ECO:0000256" key="2">
    <source>
        <dbReference type="ARBA" id="ARBA00022448"/>
    </source>
</evidence>
<evidence type="ECO:0000256" key="4">
    <source>
        <dbReference type="ARBA" id="ARBA00022692"/>
    </source>
</evidence>
<evidence type="ECO:0000256" key="6">
    <source>
        <dbReference type="ARBA" id="ARBA00023136"/>
    </source>
</evidence>
<dbReference type="GO" id="GO:0022857">
    <property type="term" value="F:transmembrane transporter activity"/>
    <property type="evidence" value="ECO:0007669"/>
    <property type="project" value="InterPro"/>
</dbReference>
<accession>A0A1I2EZB5</accession>
<feature type="transmembrane region" description="Helical" evidence="7">
    <location>
        <begin position="141"/>
        <end position="161"/>
    </location>
</feature>
<dbReference type="SUPFAM" id="SSF103473">
    <property type="entry name" value="MFS general substrate transporter"/>
    <property type="match status" value="1"/>
</dbReference>
<keyword evidence="5 7" id="KW-1133">Transmembrane helix</keyword>
<feature type="domain" description="Major facilitator superfamily (MFS) profile" evidence="8">
    <location>
        <begin position="14"/>
        <end position="462"/>
    </location>
</feature>
<evidence type="ECO:0000256" key="1">
    <source>
        <dbReference type="ARBA" id="ARBA00004651"/>
    </source>
</evidence>
<feature type="transmembrane region" description="Helical" evidence="7">
    <location>
        <begin position="267"/>
        <end position="288"/>
    </location>
</feature>
<dbReference type="GO" id="GO:0005886">
    <property type="term" value="C:plasma membrane"/>
    <property type="evidence" value="ECO:0007669"/>
    <property type="project" value="UniProtKB-SubCell"/>
</dbReference>
<evidence type="ECO:0000256" key="7">
    <source>
        <dbReference type="SAM" id="Phobius"/>
    </source>
</evidence>
<feature type="transmembrane region" description="Helical" evidence="7">
    <location>
        <begin position="201"/>
        <end position="221"/>
    </location>
</feature>
<proteinExistence type="predicted"/>
<evidence type="ECO:0000256" key="5">
    <source>
        <dbReference type="ARBA" id="ARBA00022989"/>
    </source>
</evidence>
<feature type="transmembrane region" description="Helical" evidence="7">
    <location>
        <begin position="79"/>
        <end position="103"/>
    </location>
</feature>
<comment type="subcellular location">
    <subcellularLocation>
        <location evidence="1">Cell membrane</location>
        <topology evidence="1">Multi-pass membrane protein</topology>
    </subcellularLocation>
</comment>
<feature type="transmembrane region" description="Helical" evidence="7">
    <location>
        <begin position="51"/>
        <end position="72"/>
    </location>
</feature>
<sequence>MEVSTLPKKQKRGIIFIVIGANFLFLLNQFLLITAYPVIMRDFSINATQVQWLTTSFLLVTSIFILMTGYLIDRFTTRHLVISSLVMLVIGTLVGWLASSFVILVVARIIQAIGAGIMLPLVQTILLMVYPENQRGRAMGLLGFVMNVAPAIGPSIAGLIVDFYSWPYLFLIILPPAFLFLILASLYMVNVTERRPTQLDIPSLVLSSISLTGILYGTSMISVVGFVHWLVGLPLLIGILCLGLFIKRQNMLKLPTLNVTIMKNKAFAWMTGSVFIIAMLLLSAETILPLFSQNAQGSSAFVAGILLFPGTVILSITSLLGGHLFDKYGGKTVISSGFLLLMAACFLFISFEKETSPIYVSAIFCIFMAGIGLTMMPQVTMAMNRLPRSELAHGTSIMTTLRQFGMGIGVTLLTTMISIRTTDTALPYEEAFLRGTRGAFIAMSVLAILAFGLFVWGRRKREP</sequence>
<keyword evidence="2" id="KW-0813">Transport</keyword>
<gene>
    <name evidence="9" type="ORF">SAMN05192532_1083</name>
</gene>
<dbReference type="InterPro" id="IPR004638">
    <property type="entry name" value="EmrB-like"/>
</dbReference>
<dbReference type="Gene3D" id="1.20.1250.20">
    <property type="entry name" value="MFS general substrate transporter like domains"/>
    <property type="match status" value="1"/>
</dbReference>
<dbReference type="InterPro" id="IPR020846">
    <property type="entry name" value="MFS_dom"/>
</dbReference>
<dbReference type="PANTHER" id="PTHR42718">
    <property type="entry name" value="MAJOR FACILITATOR SUPERFAMILY MULTIDRUG TRANSPORTER MFSC"/>
    <property type="match status" value="1"/>
</dbReference>
<dbReference type="Proteomes" id="UP000199516">
    <property type="component" value="Unassembled WGS sequence"/>
</dbReference>
<feature type="transmembrane region" description="Helical" evidence="7">
    <location>
        <begin position="332"/>
        <end position="351"/>
    </location>
</feature>
<feature type="transmembrane region" description="Helical" evidence="7">
    <location>
        <begin position="300"/>
        <end position="320"/>
    </location>
</feature>
<keyword evidence="6 7" id="KW-0472">Membrane</keyword>
<dbReference type="PANTHER" id="PTHR42718:SF24">
    <property type="entry name" value="MAJOR FACILITATOR SUPERFAMILY (MFS) PROFILE DOMAIN-CONTAINING PROTEIN"/>
    <property type="match status" value="1"/>
</dbReference>
<feature type="transmembrane region" description="Helical" evidence="7">
    <location>
        <begin position="400"/>
        <end position="419"/>
    </location>
</feature>
<dbReference type="EMBL" id="FONT01000008">
    <property type="protein sequence ID" value="SFE98494.1"/>
    <property type="molecule type" value="Genomic_DNA"/>
</dbReference>
<reference evidence="9 10" key="1">
    <citation type="submission" date="2016-10" db="EMBL/GenBank/DDBJ databases">
        <authorList>
            <person name="de Groot N.N."/>
        </authorList>
    </citation>
    <scope>NUCLEOTIDE SEQUENCE [LARGE SCALE GENOMIC DNA]</scope>
    <source>
        <strain evidence="9 10">DSM 23995</strain>
    </source>
</reference>
<keyword evidence="3" id="KW-1003">Cell membrane</keyword>
<keyword evidence="4 7" id="KW-0812">Transmembrane</keyword>
<dbReference type="PROSITE" id="PS50850">
    <property type="entry name" value="MFS"/>
    <property type="match status" value="1"/>
</dbReference>
<dbReference type="STRING" id="930128.SAMN05192532_1083"/>